<protein>
    <submittedName>
        <fullName evidence="7">Uncharacterized protein</fullName>
    </submittedName>
</protein>
<feature type="signal peptide" evidence="6">
    <location>
        <begin position="1"/>
        <end position="16"/>
    </location>
</feature>
<dbReference type="InterPro" id="IPR008991">
    <property type="entry name" value="Translation_prot_SH3-like_sf"/>
</dbReference>
<comment type="caution">
    <text evidence="7">The sequence shown here is derived from an EMBL/GenBank/DDBJ whole genome shotgun (WGS) entry which is preliminary data.</text>
</comment>
<reference evidence="7" key="1">
    <citation type="journal article" date="2021" name="Front. Plant Sci.">
        <title>Chromosome-Scale Genome Assembly for Chinese Sour Jujube and Insights Into Its Genome Evolution and Domestication Signature.</title>
        <authorList>
            <person name="Shen L.-Y."/>
            <person name="Luo H."/>
            <person name="Wang X.-L."/>
            <person name="Wang X.-M."/>
            <person name="Qiu X.-J."/>
            <person name="Liu H."/>
            <person name="Zhou S.-S."/>
            <person name="Jia K.-H."/>
            <person name="Nie S."/>
            <person name="Bao Y.-T."/>
            <person name="Zhang R.-G."/>
            <person name="Yun Q.-Z."/>
            <person name="Chai Y.-H."/>
            <person name="Lu J.-Y."/>
            <person name="Li Y."/>
            <person name="Zhao S.-W."/>
            <person name="Mao J.-F."/>
            <person name="Jia S.-G."/>
            <person name="Mao Y.-M."/>
        </authorList>
    </citation>
    <scope>NUCLEOTIDE SEQUENCE</scope>
    <source>
        <strain evidence="7">AT0</strain>
        <tissue evidence="7">Leaf</tissue>
    </source>
</reference>
<evidence type="ECO:0000256" key="3">
    <source>
        <dbReference type="ARBA" id="ARBA00023274"/>
    </source>
</evidence>
<keyword evidence="2" id="KW-0689">Ribosomal protein</keyword>
<dbReference type="Proteomes" id="UP000813462">
    <property type="component" value="Unassembled WGS sequence"/>
</dbReference>
<dbReference type="GO" id="GO:0003735">
    <property type="term" value="F:structural constituent of ribosome"/>
    <property type="evidence" value="ECO:0007669"/>
    <property type="project" value="InterPro"/>
</dbReference>
<dbReference type="EMBL" id="JAEACU010000007">
    <property type="protein sequence ID" value="KAH7522119.1"/>
    <property type="molecule type" value="Genomic_DNA"/>
</dbReference>
<proteinExistence type="inferred from homology"/>
<dbReference type="SUPFAM" id="SSF50104">
    <property type="entry name" value="Translation proteins SH3-like domain"/>
    <property type="match status" value="1"/>
</dbReference>
<sequence length="294" mass="34308">MLFSSQPTFLPLFLFALELQLQVRNPNPRTHKIGDYVDIKVNRAVHKGMPHKFYHGRTGRVWNVTKRTIDVEVNKQIKELEEKLKEQMLQLQCTHDFVDVAKATPAERKMSTRDEFMSDIESHILRSSNSLMNRPKSQGSNRGNHSIHETTRKREFKSGDTENIIMVTNCLNDNRARKSDPPKIARIMRTAKPSTTTAIQGPLTHKRVIRDQVQGLKDQRDAKKKIWSSCPFVLSFYIHEFYFLFLISYFYRYIDVSLVHYFSRKSPYVQSLCRKKRNLDKSLCLSKVISLSGL</sequence>
<keyword evidence="5" id="KW-0472">Membrane</keyword>
<feature type="chain" id="PRO_5037455749" evidence="6">
    <location>
        <begin position="17"/>
        <end position="294"/>
    </location>
</feature>
<gene>
    <name evidence="7" type="ORF">FEM48_Zijuj07G0104200</name>
</gene>
<evidence type="ECO:0000256" key="2">
    <source>
        <dbReference type="ARBA" id="ARBA00022980"/>
    </source>
</evidence>
<dbReference type="Pfam" id="PF01157">
    <property type="entry name" value="Ribosomal_L21e"/>
    <property type="match status" value="1"/>
</dbReference>
<organism evidence="7 8">
    <name type="scientific">Ziziphus jujuba var. spinosa</name>
    <dbReference type="NCBI Taxonomy" id="714518"/>
    <lineage>
        <taxon>Eukaryota</taxon>
        <taxon>Viridiplantae</taxon>
        <taxon>Streptophyta</taxon>
        <taxon>Embryophyta</taxon>
        <taxon>Tracheophyta</taxon>
        <taxon>Spermatophyta</taxon>
        <taxon>Magnoliopsida</taxon>
        <taxon>eudicotyledons</taxon>
        <taxon>Gunneridae</taxon>
        <taxon>Pentapetalae</taxon>
        <taxon>rosids</taxon>
        <taxon>fabids</taxon>
        <taxon>Rosales</taxon>
        <taxon>Rhamnaceae</taxon>
        <taxon>Paliureae</taxon>
        <taxon>Ziziphus</taxon>
    </lineage>
</organism>
<evidence type="ECO:0000256" key="4">
    <source>
        <dbReference type="SAM" id="MobiDB-lite"/>
    </source>
</evidence>
<accession>A0A978V436</accession>
<dbReference type="FunFam" id="2.30.30.70:FF:000001">
    <property type="entry name" value="60S ribosomal protein L21"/>
    <property type="match status" value="1"/>
</dbReference>
<dbReference type="PANTHER" id="PTHR20981">
    <property type="entry name" value="60S RIBOSOMAL PROTEIN L21"/>
    <property type="match status" value="1"/>
</dbReference>
<evidence type="ECO:0000313" key="7">
    <source>
        <dbReference type="EMBL" id="KAH7522119.1"/>
    </source>
</evidence>
<dbReference type="GO" id="GO:0006412">
    <property type="term" value="P:translation"/>
    <property type="evidence" value="ECO:0007669"/>
    <property type="project" value="InterPro"/>
</dbReference>
<dbReference type="GO" id="GO:0005840">
    <property type="term" value="C:ribosome"/>
    <property type="evidence" value="ECO:0007669"/>
    <property type="project" value="UniProtKB-KW"/>
</dbReference>
<evidence type="ECO:0000256" key="1">
    <source>
        <dbReference type="ARBA" id="ARBA00008427"/>
    </source>
</evidence>
<evidence type="ECO:0000313" key="8">
    <source>
        <dbReference type="Proteomes" id="UP000813462"/>
    </source>
</evidence>
<feature type="transmembrane region" description="Helical" evidence="5">
    <location>
        <begin position="226"/>
        <end position="251"/>
    </location>
</feature>
<feature type="compositionally biased region" description="Polar residues" evidence="4">
    <location>
        <begin position="130"/>
        <end position="144"/>
    </location>
</feature>
<dbReference type="Gene3D" id="2.30.30.70">
    <property type="entry name" value="Ribosomal protein L21"/>
    <property type="match status" value="1"/>
</dbReference>
<keyword evidence="5" id="KW-0812">Transmembrane</keyword>
<feature type="region of interest" description="Disordered" evidence="4">
    <location>
        <begin position="130"/>
        <end position="155"/>
    </location>
</feature>
<keyword evidence="6" id="KW-0732">Signal</keyword>
<name>A0A978V436_ZIZJJ</name>
<dbReference type="InterPro" id="IPR036948">
    <property type="entry name" value="Ribosomal_eL21_sf"/>
</dbReference>
<feature type="compositionally biased region" description="Basic and acidic residues" evidence="4">
    <location>
        <begin position="146"/>
        <end position="155"/>
    </location>
</feature>
<evidence type="ECO:0000256" key="6">
    <source>
        <dbReference type="SAM" id="SignalP"/>
    </source>
</evidence>
<dbReference type="InterPro" id="IPR001147">
    <property type="entry name" value="Ribosomal_eL21"/>
</dbReference>
<dbReference type="PROSITE" id="PS01171">
    <property type="entry name" value="RIBOSOMAL_L21E"/>
    <property type="match status" value="1"/>
</dbReference>
<dbReference type="GO" id="GO:1990904">
    <property type="term" value="C:ribonucleoprotein complex"/>
    <property type="evidence" value="ECO:0007669"/>
    <property type="project" value="UniProtKB-KW"/>
</dbReference>
<dbReference type="InterPro" id="IPR018259">
    <property type="entry name" value="Ribosomal_eL21_CS"/>
</dbReference>
<keyword evidence="3" id="KW-0687">Ribonucleoprotein</keyword>
<evidence type="ECO:0000256" key="5">
    <source>
        <dbReference type="SAM" id="Phobius"/>
    </source>
</evidence>
<dbReference type="AlphaFoldDB" id="A0A978V436"/>
<keyword evidence="5" id="KW-1133">Transmembrane helix</keyword>
<comment type="similarity">
    <text evidence="1">Belongs to the eukaryotic ribosomal protein eL21 family.</text>
</comment>